<proteinExistence type="predicted"/>
<evidence type="ECO:0000256" key="1">
    <source>
        <dbReference type="SAM" id="MobiDB-lite"/>
    </source>
</evidence>
<feature type="transmembrane region" description="Helical" evidence="2">
    <location>
        <begin position="115"/>
        <end position="138"/>
    </location>
</feature>
<dbReference type="EMBL" id="CAACVS010000154">
    <property type="protein sequence ID" value="VEU38098.1"/>
    <property type="molecule type" value="Genomic_DNA"/>
</dbReference>
<evidence type="ECO:0000313" key="3">
    <source>
        <dbReference type="EMBL" id="VEU38098.1"/>
    </source>
</evidence>
<feature type="region of interest" description="Disordered" evidence="1">
    <location>
        <begin position="384"/>
        <end position="404"/>
    </location>
</feature>
<protein>
    <submittedName>
        <fullName evidence="3">Uncharacterized protein</fullName>
    </submittedName>
</protein>
<dbReference type="AlphaFoldDB" id="A0A448Z7V7"/>
<name>A0A448Z7V7_9STRA</name>
<sequence>MIVFSNIHCTKLCGGLRASPPGFLSFRFVSFRLASPPLKAGNHQHRFPKPLRVVPAPERSHDALVRVQGQQNRRGRVRKDVVLLVLVVELAVASGGEVLFGFLVPVVRGTHPDQVPVGTAVVAALVLFLVGFPAGVFCRCVVEGLAQNDFPPGNRQCRGAVLVLRLLAVRHRPPGGSLLELPPRGARRGREVLLPWSQVVVVVVELPGKAVRERDRRVGIGGARRRAGRRRPAPAPPRRRLRGRWLPAAPLAVQQARSVERGGFLALASALAGLVDGGRGAQVLARFEILVKGVAGSKGGGEKVGRRGAGGRPGRKVGGGNGGTGIGFRRPLPSAAMDRLLPGRLLGGVDSALSTTTSTADEVLQTQSWSKTIVGARKNEVLQYSTNHGREGDRGDEDDEDSPAVRWPEAVRNASYDSLWSLLLLLLLLSSLCSEAAWGDGVDVDADEVDAVDAVDDDAHIRGDCCSCSFTGRVNADVRVLRVWIADMVWFGLDWI</sequence>
<keyword evidence="4" id="KW-1185">Reference proteome</keyword>
<feature type="transmembrane region" description="Helical" evidence="2">
    <location>
        <begin position="81"/>
        <end position="103"/>
    </location>
</feature>
<keyword evidence="2" id="KW-0472">Membrane</keyword>
<gene>
    <name evidence="3" type="ORF">PSNMU_V1.4_AUG-EV-PASAV3_0049110</name>
</gene>
<feature type="region of interest" description="Disordered" evidence="1">
    <location>
        <begin position="299"/>
        <end position="327"/>
    </location>
</feature>
<feature type="compositionally biased region" description="Basic residues" evidence="1">
    <location>
        <begin position="223"/>
        <end position="240"/>
    </location>
</feature>
<accession>A0A448Z7V7</accession>
<feature type="region of interest" description="Disordered" evidence="1">
    <location>
        <begin position="221"/>
        <end position="240"/>
    </location>
</feature>
<keyword evidence="2" id="KW-0812">Transmembrane</keyword>
<feature type="compositionally biased region" description="Gly residues" evidence="1">
    <location>
        <begin position="307"/>
        <end position="326"/>
    </location>
</feature>
<dbReference type="Proteomes" id="UP000291116">
    <property type="component" value="Unassembled WGS sequence"/>
</dbReference>
<reference evidence="3 4" key="1">
    <citation type="submission" date="2019-01" db="EMBL/GenBank/DDBJ databases">
        <authorList>
            <person name="Ferrante I. M."/>
        </authorList>
    </citation>
    <scope>NUCLEOTIDE SEQUENCE [LARGE SCALE GENOMIC DNA]</scope>
    <source>
        <strain evidence="3 4">B856</strain>
    </source>
</reference>
<evidence type="ECO:0000256" key="2">
    <source>
        <dbReference type="SAM" id="Phobius"/>
    </source>
</evidence>
<evidence type="ECO:0000313" key="4">
    <source>
        <dbReference type="Proteomes" id="UP000291116"/>
    </source>
</evidence>
<organism evidence="3 4">
    <name type="scientific">Pseudo-nitzschia multistriata</name>
    <dbReference type="NCBI Taxonomy" id="183589"/>
    <lineage>
        <taxon>Eukaryota</taxon>
        <taxon>Sar</taxon>
        <taxon>Stramenopiles</taxon>
        <taxon>Ochrophyta</taxon>
        <taxon>Bacillariophyta</taxon>
        <taxon>Bacillariophyceae</taxon>
        <taxon>Bacillariophycidae</taxon>
        <taxon>Bacillariales</taxon>
        <taxon>Bacillariaceae</taxon>
        <taxon>Pseudo-nitzschia</taxon>
    </lineage>
</organism>
<keyword evidence="2" id="KW-1133">Transmembrane helix</keyword>